<sequence length="1821" mass="200368">MADSEEGSHRPPNESTVDVRVYDPEGNLRAGWPAPPYRSLSRGISGSTSAPHITGLVSRRVQAPPPVITESRSLALPPVYDDSDQGSDISCSGDEGEGHQRGAVGDQTIGGRLNTWWRKAARSMLGVPDTPQGRRSRRSSLSNADGSASSSSRHYRHQQSEVAAMRGSPPPPSPPVQLLDGENGRSLWMPDETCTACFGCSRTFHAFRRKHHCRICGRIFCYRCSNHFIEGQHRVCDHCHSTVLLHSPDAQQLVAKEDEELRMPLESLVSSPRSPAGATYAHRGQGRAWSMAVPGFGDSRGSDASEGRRYHSADLAVSESGESDTRSEYSARVEDAEASATIWAHALTTFSVRSAPPTEQFSKPLDSLFETTDELVGDADVMDSLRRSLSETKAHLPSLEKVRAMPSSGGGGGGEEQEVHHCSELRRTMTEHWRWSVKECCKACMGEHFTDENYEVVMNLAWQAVESIQDKLLPLAEGGGDNNIDILKLVKVRTLTGNDWDGGGGGHPSLSLSYYLRGTIFHHNVANTEMPLWRANAGLVCIQGAIEFEGPSKSGFIPMDFLRAQEQSYIEIVVKKIVSLGGPDTPVQILLCGGRVTRRALDALLEAGVSVCTHVPQCNLELAASAAGGVVLANMDVLSVAHAQKMTHVVGVAEQWKIVPNDNASQEHRGRVPLRSVNMVIRGGMNSRLATLCLKTHGHRPEDRALLKAGRVCTKWAVKVGYAILAQTEFFQDTFIDEHYAACHPLNSSPSLSRCSRMPLDIMVSADIGHAMDREKRLSQFSWEGGSQCLPTIVYMVGQAEKYASHPKPHLFGMYANRDPEDRAQPWDITLAEYIVRRVMGGGGGGNLGDSRSSSTGPVQVPITGASALCWQHCHGRVIVRVERWAGEQVLSYMQGGTSSEASEAGFDIDTWRFCRVCGTNVTPRVKLTKDGSRISIGKFLELFFHNYTATTDYRALQHLPDAIHTCPHSVFRDHVHLFACRGARKICSFEWRSAPCHSLVLSRDRSAYWGRDDCCTKAEDIRLLRDLALRFAGPIEKLLLELEHSVLEWGLWEYRAVSKKALMGISAIRATLEGMRAYALSAPLQRGDSLVLNSVRYEIFSACRSISHCVLECLQPLTDGVDKTGETGVSSPKIPPPDNLTEKDLQTVSSSFTLIDNESVLGPKRKLQRTTSSLLEEAGPAIAASLLGRSKSSPCVIGVHEEDQRGRVRRSVRELAVSAGRACAGIYHEVNEMREVIKPQEGRLALHRPNDLTCVVVGDEDIGSWVAFALASEQMKAKMTQLTQEFVESSEGCPICQNSSWCSGPPLTTEELLNHAGLQAEPPLPPQLRDGDEDYDENGDAVKENEKVWPTCTAGSGSRSYRTPSGRGLSEGEALWVKSALLAGGEGATGDVSPHVDIEFSNENHSWEVRVYYALQWHAFRHWMCGGDLEFIRSIRHTRRLRPAGGKSGASFYVSHNGRYIFKALKAREQDFIEENGEALFWYDSKRIFQNMPTTLIEVYGMFTVTHKTAGGGRQYRRTFIVMRHLEHHLSASQKQDLLLFDLKGVGPKRAFREATSSGLADSSASPDEAAPCIDSADPQPGPDVVLWDQNFREWTRGLPLTLSPEDYLYLDSAAKNDTHFLSKLYIVDYSLLLMIHKAPDNAGGGAYRRRRIYVPHECRAPSEDSPCLLACGPDLGPLQVSFGMIDYFRPYTWEKQLETLLKTAMYAGNTSLAHVRRAPASEPPAAAGSAPDAASLVIPPMASSDVMASEAIDMQDAGQVEIPLIRNASVDARKLLHELWGPRFSRLNVAPTVIHPEDYARRFGRAITSFFVPQSLGQP</sequence>
<dbReference type="GO" id="GO:0005524">
    <property type="term" value="F:ATP binding"/>
    <property type="evidence" value="ECO:0007669"/>
    <property type="project" value="UniProtKB-UniRule"/>
</dbReference>
<keyword evidence="6" id="KW-0067">ATP-binding</keyword>
<dbReference type="InterPro" id="IPR002423">
    <property type="entry name" value="Cpn60/GroEL/TCP-1"/>
</dbReference>
<dbReference type="InterPro" id="IPR011011">
    <property type="entry name" value="Znf_FYVE_PHD"/>
</dbReference>
<evidence type="ECO:0000259" key="9">
    <source>
        <dbReference type="PROSITE" id="PS51455"/>
    </source>
</evidence>
<keyword evidence="4" id="KW-0862">Zinc</keyword>
<reference evidence="10 11" key="1">
    <citation type="submission" date="2020-04" db="EMBL/GenBank/DDBJ databases">
        <title>Perkinsus chesapeaki whole genome sequence.</title>
        <authorList>
            <person name="Bogema D.R."/>
        </authorList>
    </citation>
    <scope>NUCLEOTIDE SEQUENCE [LARGE SCALE GENOMIC DNA]</scope>
    <source>
        <strain evidence="10">ATCC PRA-425</strain>
    </source>
</reference>
<dbReference type="PROSITE" id="PS51455">
    <property type="entry name" value="PIPK"/>
    <property type="match status" value="1"/>
</dbReference>
<accession>A0A7J6MHG5</accession>
<feature type="region of interest" description="Disordered" evidence="7">
    <location>
        <begin position="300"/>
        <end position="328"/>
    </location>
</feature>
<evidence type="ECO:0000256" key="4">
    <source>
        <dbReference type="ARBA" id="ARBA00022833"/>
    </source>
</evidence>
<feature type="compositionally biased region" description="Basic and acidic residues" evidence="7">
    <location>
        <begin position="1"/>
        <end position="12"/>
    </location>
</feature>
<dbReference type="PROSITE" id="PS50178">
    <property type="entry name" value="ZF_FYVE"/>
    <property type="match status" value="1"/>
</dbReference>
<dbReference type="Gene3D" id="3.50.7.10">
    <property type="entry name" value="GroEL"/>
    <property type="match status" value="1"/>
</dbReference>
<feature type="domain" description="FYVE-type" evidence="8">
    <location>
        <begin position="191"/>
        <end position="244"/>
    </location>
</feature>
<dbReference type="SMART" id="SM00064">
    <property type="entry name" value="FYVE"/>
    <property type="match status" value="1"/>
</dbReference>
<keyword evidence="6" id="KW-0547">Nucleotide-binding</keyword>
<keyword evidence="6 10" id="KW-0418">Kinase</keyword>
<dbReference type="InterPro" id="IPR017455">
    <property type="entry name" value="Znf_FYVE-rel"/>
</dbReference>
<feature type="compositionally biased region" description="Low complexity" evidence="7">
    <location>
        <begin position="139"/>
        <end position="152"/>
    </location>
</feature>
<feature type="compositionally biased region" description="Polar residues" evidence="7">
    <location>
        <begin position="42"/>
        <end position="51"/>
    </location>
</feature>
<feature type="domain" description="PIPK" evidence="9">
    <location>
        <begin position="1345"/>
        <end position="1740"/>
    </location>
</feature>
<dbReference type="InterPro" id="IPR013083">
    <property type="entry name" value="Znf_RING/FYVE/PHD"/>
</dbReference>
<dbReference type="InterPro" id="IPR027483">
    <property type="entry name" value="PInositol-4-P-4/5-kinase_C_sf"/>
</dbReference>
<feature type="region of interest" description="Disordered" evidence="7">
    <location>
        <begin position="124"/>
        <end position="184"/>
    </location>
</feature>
<dbReference type="Gene3D" id="3.30.40.10">
    <property type="entry name" value="Zinc/RING finger domain, C3HC4 (zinc finger)"/>
    <property type="match status" value="1"/>
</dbReference>
<evidence type="ECO:0000256" key="2">
    <source>
        <dbReference type="ARBA" id="ARBA00022723"/>
    </source>
</evidence>
<evidence type="ECO:0000256" key="6">
    <source>
        <dbReference type="PROSITE-ProRule" id="PRU00781"/>
    </source>
</evidence>
<dbReference type="Proteomes" id="UP000591131">
    <property type="component" value="Unassembled WGS sequence"/>
</dbReference>
<keyword evidence="11" id="KW-1185">Reference proteome</keyword>
<dbReference type="Gene3D" id="3.30.800.10">
    <property type="entry name" value="Phosphatidylinositol Phosphate Kinase II Beta"/>
    <property type="match status" value="1"/>
</dbReference>
<dbReference type="GO" id="GO:0052742">
    <property type="term" value="F:phosphatidylinositol kinase activity"/>
    <property type="evidence" value="ECO:0007669"/>
    <property type="project" value="InterPro"/>
</dbReference>
<comment type="caution">
    <text evidence="10">The sequence shown here is derived from an EMBL/GenBank/DDBJ whole genome shotgun (WGS) entry which is preliminary data.</text>
</comment>
<dbReference type="OrthoDB" id="660555at2759"/>
<dbReference type="InterPro" id="IPR027409">
    <property type="entry name" value="GroEL-like_apical_dom_sf"/>
</dbReference>
<dbReference type="Gene3D" id="3.30.810.10">
    <property type="entry name" value="2-Layer Sandwich"/>
    <property type="match status" value="1"/>
</dbReference>
<protein>
    <recommendedName>
        <fullName evidence="1">1-phosphatidylinositol-3-phosphate 5-kinase</fullName>
        <ecNumber evidence="1">2.7.1.150</ecNumber>
    </recommendedName>
</protein>
<dbReference type="Pfam" id="PF00118">
    <property type="entry name" value="Cpn60_TCP1"/>
    <property type="match status" value="1"/>
</dbReference>
<name>A0A7J6MHG5_PERCH</name>
<feature type="region of interest" description="Disordered" evidence="7">
    <location>
        <begin position="1"/>
        <end position="107"/>
    </location>
</feature>
<dbReference type="InterPro" id="IPR002498">
    <property type="entry name" value="PInositol-4-P-4/5-kinase_core"/>
</dbReference>
<feature type="region of interest" description="Disordered" evidence="7">
    <location>
        <begin position="1556"/>
        <end position="1580"/>
    </location>
</feature>
<evidence type="ECO:0000256" key="7">
    <source>
        <dbReference type="SAM" id="MobiDB-lite"/>
    </source>
</evidence>
<gene>
    <name evidence="10" type="primary">FAB1</name>
    <name evidence="10" type="ORF">FOL47_001902</name>
</gene>
<feature type="compositionally biased region" description="Basic and acidic residues" evidence="7">
    <location>
        <begin position="300"/>
        <end position="312"/>
    </location>
</feature>
<dbReference type="EMBL" id="JAAPAO010000148">
    <property type="protein sequence ID" value="KAF4670640.1"/>
    <property type="molecule type" value="Genomic_DNA"/>
</dbReference>
<evidence type="ECO:0000256" key="3">
    <source>
        <dbReference type="ARBA" id="ARBA00022771"/>
    </source>
</evidence>
<evidence type="ECO:0000256" key="5">
    <source>
        <dbReference type="PROSITE-ProRule" id="PRU00091"/>
    </source>
</evidence>
<dbReference type="InterPro" id="IPR027484">
    <property type="entry name" value="PInositol-4-P-5-kinase_N"/>
</dbReference>
<evidence type="ECO:0000256" key="1">
    <source>
        <dbReference type="ARBA" id="ARBA00012009"/>
    </source>
</evidence>
<dbReference type="SUPFAM" id="SSF56104">
    <property type="entry name" value="SAICAR synthase-like"/>
    <property type="match status" value="1"/>
</dbReference>
<dbReference type="SUPFAM" id="SSF52029">
    <property type="entry name" value="GroEL apical domain-like"/>
    <property type="match status" value="1"/>
</dbReference>
<dbReference type="Pfam" id="PF01363">
    <property type="entry name" value="FYVE"/>
    <property type="match status" value="1"/>
</dbReference>
<evidence type="ECO:0000313" key="10">
    <source>
        <dbReference type="EMBL" id="KAF4670640.1"/>
    </source>
</evidence>
<evidence type="ECO:0000259" key="8">
    <source>
        <dbReference type="PROSITE" id="PS50178"/>
    </source>
</evidence>
<dbReference type="GO" id="GO:0046488">
    <property type="term" value="P:phosphatidylinositol metabolic process"/>
    <property type="evidence" value="ECO:0007669"/>
    <property type="project" value="UniProtKB-UniRule"/>
</dbReference>
<dbReference type="InterPro" id="IPR000306">
    <property type="entry name" value="Znf_FYVE"/>
</dbReference>
<evidence type="ECO:0000313" key="11">
    <source>
        <dbReference type="Proteomes" id="UP000591131"/>
    </source>
</evidence>
<keyword evidence="6" id="KW-0808">Transferase</keyword>
<dbReference type="GO" id="GO:0008270">
    <property type="term" value="F:zinc ion binding"/>
    <property type="evidence" value="ECO:0007669"/>
    <property type="project" value="UniProtKB-KW"/>
</dbReference>
<dbReference type="SUPFAM" id="SSF57903">
    <property type="entry name" value="FYVE/PHD zinc finger"/>
    <property type="match status" value="1"/>
</dbReference>
<proteinExistence type="predicted"/>
<dbReference type="PANTHER" id="PTHR45748">
    <property type="entry name" value="1-PHOSPHATIDYLINOSITOL 3-PHOSPHATE 5-KINASE-RELATED"/>
    <property type="match status" value="1"/>
</dbReference>
<dbReference type="SMART" id="SM00330">
    <property type="entry name" value="PIPKc"/>
    <property type="match status" value="1"/>
</dbReference>
<dbReference type="Pfam" id="PF01504">
    <property type="entry name" value="PIP5K"/>
    <property type="match status" value="1"/>
</dbReference>
<keyword evidence="2" id="KW-0479">Metal-binding</keyword>
<feature type="compositionally biased region" description="Low complexity" evidence="7">
    <location>
        <begin position="1562"/>
        <end position="1573"/>
    </location>
</feature>
<dbReference type="EC" id="2.7.1.150" evidence="1"/>
<keyword evidence="3 5" id="KW-0863">Zinc-finger</keyword>
<dbReference type="PANTHER" id="PTHR45748:SF7">
    <property type="entry name" value="1-PHOSPHATIDYLINOSITOL 3-PHOSPHATE 5-KINASE-RELATED"/>
    <property type="match status" value="1"/>
</dbReference>
<organism evidence="10 11">
    <name type="scientific">Perkinsus chesapeaki</name>
    <name type="common">Clam parasite</name>
    <name type="synonym">Perkinsus andrewsi</name>
    <dbReference type="NCBI Taxonomy" id="330153"/>
    <lineage>
        <taxon>Eukaryota</taxon>
        <taxon>Sar</taxon>
        <taxon>Alveolata</taxon>
        <taxon>Perkinsozoa</taxon>
        <taxon>Perkinsea</taxon>
        <taxon>Perkinsida</taxon>
        <taxon>Perkinsidae</taxon>
        <taxon>Perkinsus</taxon>
    </lineage>
</organism>